<dbReference type="HOGENOM" id="CLU_3052682_0_0_1"/>
<dbReference type="EnsemblMetazoa" id="ISCW010600-RA">
    <property type="protein sequence ID" value="ISCW010600-PA"/>
    <property type="gene ID" value="ISCW010600"/>
</dbReference>
<evidence type="ECO:0000313" key="1">
    <source>
        <dbReference type="EMBL" id="EEC14538.1"/>
    </source>
</evidence>
<name>B7Q6R6_IXOSC</name>
<dbReference type="PaxDb" id="6945-B7Q6R6"/>
<evidence type="ECO:0000313" key="3">
    <source>
        <dbReference type="Proteomes" id="UP000001555"/>
    </source>
</evidence>
<gene>
    <name evidence="1" type="ORF">IscW_ISCW010600</name>
</gene>
<keyword evidence="4" id="KW-1267">Proteomics identification</keyword>
<dbReference type="AlphaFoldDB" id="B7Q6R6"/>
<evidence type="ECO:0000313" key="2">
    <source>
        <dbReference type="EnsemblMetazoa" id="ISCW010600-PA"/>
    </source>
</evidence>
<reference evidence="2" key="2">
    <citation type="submission" date="2020-05" db="UniProtKB">
        <authorList>
            <consortium name="EnsemblMetazoa"/>
        </authorList>
    </citation>
    <scope>IDENTIFICATION</scope>
    <source>
        <strain evidence="2">wikel</strain>
    </source>
</reference>
<evidence type="ECO:0007829" key="4">
    <source>
        <dbReference type="PeptideAtlas" id="B7Q6R6"/>
    </source>
</evidence>
<accession>B7Q6R6</accession>
<dbReference type="EMBL" id="ABJB011049967">
    <property type="status" value="NOT_ANNOTATED_CDS"/>
    <property type="molecule type" value="Genomic_DNA"/>
</dbReference>
<dbReference type="EMBL" id="DS869772">
    <property type="protein sequence ID" value="EEC14538.1"/>
    <property type="molecule type" value="Genomic_DNA"/>
</dbReference>
<dbReference type="VEuPathDB" id="VectorBase:ISCW010600"/>
<dbReference type="InParanoid" id="B7Q6R6"/>
<dbReference type="EMBL" id="ABJB010599203">
    <property type="status" value="NOT_ANNOTATED_CDS"/>
    <property type="molecule type" value="Genomic_DNA"/>
</dbReference>
<reference evidence="1 3" key="1">
    <citation type="submission" date="2008-03" db="EMBL/GenBank/DDBJ databases">
        <title>Annotation of Ixodes scapularis.</title>
        <authorList>
            <consortium name="Ixodes scapularis Genome Project Consortium"/>
            <person name="Caler E."/>
            <person name="Hannick L.I."/>
            <person name="Bidwell S."/>
            <person name="Joardar V."/>
            <person name="Thiagarajan M."/>
            <person name="Amedeo P."/>
            <person name="Galinsky K.J."/>
            <person name="Schobel S."/>
            <person name="Inman J."/>
            <person name="Hostetler J."/>
            <person name="Miller J."/>
            <person name="Hammond M."/>
            <person name="Megy K."/>
            <person name="Lawson D."/>
            <person name="Kodira C."/>
            <person name="Sutton G."/>
            <person name="Meyer J."/>
            <person name="Hill C.A."/>
            <person name="Birren B."/>
            <person name="Nene V."/>
            <person name="Collins F."/>
            <person name="Alarcon-Chaidez F."/>
            <person name="Wikel S."/>
            <person name="Strausberg R."/>
        </authorList>
    </citation>
    <scope>NUCLEOTIDE SEQUENCE [LARGE SCALE GENOMIC DNA]</scope>
    <source>
        <strain evidence="3">Wikel</strain>
        <strain evidence="1">Wikel colony</strain>
    </source>
</reference>
<protein>
    <submittedName>
        <fullName evidence="1 2">Uncharacterized protein</fullName>
    </submittedName>
</protein>
<dbReference type="Proteomes" id="UP000001555">
    <property type="component" value="Unassembled WGS sequence"/>
</dbReference>
<sequence length="54" mass="5264">MNAAQLIGQFVVKEAASGKAKEANVGGDLTTGDGLQTGGTLIVEKGGSMGTRGA</sequence>
<organism>
    <name type="scientific">Ixodes scapularis</name>
    <name type="common">Black-legged tick</name>
    <name type="synonym">Deer tick</name>
    <dbReference type="NCBI Taxonomy" id="6945"/>
    <lineage>
        <taxon>Eukaryota</taxon>
        <taxon>Metazoa</taxon>
        <taxon>Ecdysozoa</taxon>
        <taxon>Arthropoda</taxon>
        <taxon>Chelicerata</taxon>
        <taxon>Arachnida</taxon>
        <taxon>Acari</taxon>
        <taxon>Parasitiformes</taxon>
        <taxon>Ixodida</taxon>
        <taxon>Ixodoidea</taxon>
        <taxon>Ixodidae</taxon>
        <taxon>Ixodinae</taxon>
        <taxon>Ixodes</taxon>
    </lineage>
</organism>
<proteinExistence type="evidence at protein level"/>
<keyword evidence="3" id="KW-1185">Reference proteome</keyword>